<dbReference type="STRING" id="387005.A0A183HNI5"/>
<dbReference type="Proteomes" id="UP000267606">
    <property type="component" value="Unassembled WGS sequence"/>
</dbReference>
<keyword evidence="2" id="KW-1185">Reference proteome</keyword>
<evidence type="ECO:0000313" key="2">
    <source>
        <dbReference type="Proteomes" id="UP000267606"/>
    </source>
</evidence>
<reference evidence="1 2" key="2">
    <citation type="submission" date="2018-11" db="EMBL/GenBank/DDBJ databases">
        <authorList>
            <consortium name="Pathogen Informatics"/>
        </authorList>
    </citation>
    <scope>NUCLEOTIDE SEQUENCE [LARGE SCALE GENOMIC DNA]</scope>
</reference>
<dbReference type="EMBL" id="UZAJ01010723">
    <property type="protein sequence ID" value="VDO58505.1"/>
    <property type="molecule type" value="Genomic_DNA"/>
</dbReference>
<sequence>MPTGRSTYLRGTAFAAATPTTTATDKDNDNADNQRYFMESKEQPSPIVPKNIEYKLHVNIFIIRLLGMSTRGMKLFYFQNRFHPKTGQEETVLHFLANKIHLGKVIAKSGRVYGSARKDLTIVGSR</sequence>
<gene>
    <name evidence="1" type="ORF">OFLC_LOCUS9048</name>
</gene>
<dbReference type="WBParaSite" id="OFLC_0000904601-mRNA-1">
    <property type="protein sequence ID" value="OFLC_0000904601-mRNA-1"/>
    <property type="gene ID" value="OFLC_0000904601"/>
</dbReference>
<reference evidence="3" key="1">
    <citation type="submission" date="2016-06" db="UniProtKB">
        <authorList>
            <consortium name="WormBaseParasite"/>
        </authorList>
    </citation>
    <scope>IDENTIFICATION</scope>
</reference>
<name>A0A183HNI5_9BILA</name>
<accession>A0A183HNI5</accession>
<proteinExistence type="predicted"/>
<evidence type="ECO:0000313" key="1">
    <source>
        <dbReference type="EMBL" id="VDO58505.1"/>
    </source>
</evidence>
<protein>
    <submittedName>
        <fullName evidence="3">KH_dom_type_1 domain-containing protein</fullName>
    </submittedName>
</protein>
<organism evidence="3">
    <name type="scientific">Onchocerca flexuosa</name>
    <dbReference type="NCBI Taxonomy" id="387005"/>
    <lineage>
        <taxon>Eukaryota</taxon>
        <taxon>Metazoa</taxon>
        <taxon>Ecdysozoa</taxon>
        <taxon>Nematoda</taxon>
        <taxon>Chromadorea</taxon>
        <taxon>Rhabditida</taxon>
        <taxon>Spirurina</taxon>
        <taxon>Spiruromorpha</taxon>
        <taxon>Filarioidea</taxon>
        <taxon>Onchocercidae</taxon>
        <taxon>Onchocerca</taxon>
    </lineage>
</organism>
<evidence type="ECO:0000313" key="3">
    <source>
        <dbReference type="WBParaSite" id="OFLC_0000904601-mRNA-1"/>
    </source>
</evidence>
<dbReference type="AlphaFoldDB" id="A0A183HNI5"/>